<dbReference type="RefSeq" id="WP_163084831.1">
    <property type="nucleotide sequence ID" value="NZ_JAAAWN010000009.1"/>
</dbReference>
<keyword evidence="1" id="KW-1133">Transmembrane helix</keyword>
<accession>A0A7X5RL24</accession>
<proteinExistence type="predicted"/>
<evidence type="ECO:0000313" key="3">
    <source>
        <dbReference type="Proteomes" id="UP000470213"/>
    </source>
</evidence>
<keyword evidence="1" id="KW-0472">Membrane</keyword>
<name>A0A7X5RL24_9ALTE</name>
<comment type="caution">
    <text evidence="2">The sequence shown here is derived from an EMBL/GenBank/DDBJ whole genome shotgun (WGS) entry which is preliminary data.</text>
</comment>
<reference evidence="2 3" key="1">
    <citation type="submission" date="2020-01" db="EMBL/GenBank/DDBJ databases">
        <authorList>
            <person name="Chen J."/>
            <person name="Zhu S."/>
            <person name="Yang J."/>
        </authorList>
    </citation>
    <scope>NUCLEOTIDE SEQUENCE [LARGE SCALE GENOMIC DNA]</scope>
    <source>
        <strain evidence="2 3">345S023</strain>
    </source>
</reference>
<organism evidence="2 3">
    <name type="scientific">Alteromonas profundi</name>
    <dbReference type="NCBI Taxonomy" id="2696062"/>
    <lineage>
        <taxon>Bacteria</taxon>
        <taxon>Pseudomonadati</taxon>
        <taxon>Pseudomonadota</taxon>
        <taxon>Gammaproteobacteria</taxon>
        <taxon>Alteromonadales</taxon>
        <taxon>Alteromonadaceae</taxon>
        <taxon>Alteromonas/Salinimonas group</taxon>
        <taxon>Alteromonas</taxon>
    </lineage>
</organism>
<keyword evidence="1" id="KW-0812">Transmembrane</keyword>
<feature type="transmembrane region" description="Helical" evidence="1">
    <location>
        <begin position="12"/>
        <end position="32"/>
    </location>
</feature>
<protein>
    <recommendedName>
        <fullName evidence="4">YtkA-like domain-containing protein</fullName>
    </recommendedName>
</protein>
<gene>
    <name evidence="2" type="ORF">GTH32_08640</name>
</gene>
<sequence length="158" mass="17992">MIKNTNKNRSEYLQAWRIPIAILLVGIAVFIAHDYQTSTQQNSFPTGKLGNSCRFNNDSCTFSLNQKHATAEFSEHPQPEESVTLTLHMPEGTVIESAWVEGVNMYMGKVPVLLEKQEDNTWTGWFMLGSCSEPTMNWQVRLNIAGDRAPIYMYFTTH</sequence>
<dbReference type="AlphaFoldDB" id="A0A7X5RL24"/>
<dbReference type="Proteomes" id="UP000470213">
    <property type="component" value="Unassembled WGS sequence"/>
</dbReference>
<evidence type="ECO:0000256" key="1">
    <source>
        <dbReference type="SAM" id="Phobius"/>
    </source>
</evidence>
<dbReference type="EMBL" id="JAAAWN010000009">
    <property type="protein sequence ID" value="NDV91244.1"/>
    <property type="molecule type" value="Genomic_DNA"/>
</dbReference>
<keyword evidence="3" id="KW-1185">Reference proteome</keyword>
<evidence type="ECO:0008006" key="4">
    <source>
        <dbReference type="Google" id="ProtNLM"/>
    </source>
</evidence>
<evidence type="ECO:0000313" key="2">
    <source>
        <dbReference type="EMBL" id="NDV91244.1"/>
    </source>
</evidence>